<dbReference type="InterPro" id="IPR050237">
    <property type="entry name" value="ATP-dep_AMP-bd_enzyme"/>
</dbReference>
<evidence type="ECO:0000256" key="2">
    <source>
        <dbReference type="SAM" id="MobiDB-lite"/>
    </source>
</evidence>
<name>A0A853C4Y5_9ACTN</name>
<feature type="region of interest" description="Disordered" evidence="2">
    <location>
        <begin position="111"/>
        <end position="131"/>
    </location>
</feature>
<evidence type="ECO:0000256" key="1">
    <source>
        <dbReference type="ARBA" id="ARBA00022598"/>
    </source>
</evidence>
<evidence type="ECO:0000313" key="4">
    <source>
        <dbReference type="EMBL" id="NYJ02815.1"/>
    </source>
</evidence>
<organism evidence="4 5">
    <name type="scientific">Nocardioides thalensis</name>
    <dbReference type="NCBI Taxonomy" id="1914755"/>
    <lineage>
        <taxon>Bacteria</taxon>
        <taxon>Bacillati</taxon>
        <taxon>Actinomycetota</taxon>
        <taxon>Actinomycetes</taxon>
        <taxon>Propionibacteriales</taxon>
        <taxon>Nocardioidaceae</taxon>
        <taxon>Nocardioides</taxon>
    </lineage>
</organism>
<keyword evidence="5" id="KW-1185">Reference proteome</keyword>
<dbReference type="AlphaFoldDB" id="A0A853C4Y5"/>
<dbReference type="CDD" id="cd04433">
    <property type="entry name" value="AFD_class_I"/>
    <property type="match status" value="1"/>
</dbReference>
<comment type="caution">
    <text evidence="4">The sequence shown here is derived from an EMBL/GenBank/DDBJ whole genome shotgun (WGS) entry which is preliminary data.</text>
</comment>
<dbReference type="InterPro" id="IPR000873">
    <property type="entry name" value="AMP-dep_synth/lig_dom"/>
</dbReference>
<reference evidence="4 5" key="1">
    <citation type="submission" date="2020-07" db="EMBL/GenBank/DDBJ databases">
        <title>Sequencing the genomes of 1000 actinobacteria strains.</title>
        <authorList>
            <person name="Klenk H.-P."/>
        </authorList>
    </citation>
    <scope>NUCLEOTIDE SEQUENCE [LARGE SCALE GENOMIC DNA]</scope>
    <source>
        <strain evidence="4 5">DSM 103833</strain>
    </source>
</reference>
<dbReference type="InterPro" id="IPR020845">
    <property type="entry name" value="AMP-binding_CS"/>
</dbReference>
<keyword evidence="1 4" id="KW-0436">Ligase</keyword>
<evidence type="ECO:0000259" key="3">
    <source>
        <dbReference type="Pfam" id="PF00501"/>
    </source>
</evidence>
<dbReference type="Proteomes" id="UP000530424">
    <property type="component" value="Unassembled WGS sequence"/>
</dbReference>
<dbReference type="PANTHER" id="PTHR43767:SF8">
    <property type="entry name" value="LONG-CHAIN-FATTY-ACID--COA LIGASE"/>
    <property type="match status" value="1"/>
</dbReference>
<dbReference type="Gene3D" id="3.40.50.12780">
    <property type="entry name" value="N-terminal domain of ligase-like"/>
    <property type="match status" value="1"/>
</dbReference>
<dbReference type="EMBL" id="JACCFP010000001">
    <property type="protein sequence ID" value="NYJ02815.1"/>
    <property type="molecule type" value="Genomic_DNA"/>
</dbReference>
<evidence type="ECO:0000313" key="5">
    <source>
        <dbReference type="Proteomes" id="UP000530424"/>
    </source>
</evidence>
<feature type="domain" description="AMP-dependent synthetase/ligase" evidence="3">
    <location>
        <begin position="5"/>
        <end position="321"/>
    </location>
</feature>
<dbReference type="PROSITE" id="PS00455">
    <property type="entry name" value="AMP_BINDING"/>
    <property type="match status" value="1"/>
</dbReference>
<proteinExistence type="predicted"/>
<dbReference type="Pfam" id="PF00501">
    <property type="entry name" value="AMP-binding"/>
    <property type="match status" value="1"/>
</dbReference>
<accession>A0A853C4Y5</accession>
<dbReference type="GO" id="GO:0016874">
    <property type="term" value="F:ligase activity"/>
    <property type="evidence" value="ECO:0007669"/>
    <property type="project" value="UniProtKB-KW"/>
</dbReference>
<protein>
    <submittedName>
        <fullName evidence="4">Acyl-CoA synthetase (AMP-forming)/AMP-acid ligase II</fullName>
    </submittedName>
</protein>
<gene>
    <name evidence="4" type="ORF">HNR19_003513</name>
</gene>
<dbReference type="InterPro" id="IPR042099">
    <property type="entry name" value="ANL_N_sf"/>
</dbReference>
<sequence length="447" mass="48095">MYELLEAAVAVRPDAVAVTRPRGVMTYAELHRDAVAIAHDLHARGLQRVGVLSDDPAEVLAILLAACRVGVEACVYPVALTDEAASKLAARFEHEAVLTDRDLDVVTVSPGDSAAAAGTEDGLPPSPESRPIMVMTTGTSGYPRGVRHEWDRLLRASRRIKPAPEQRWLLAYGLNQFGGLQILIHVLAAQAMLVAAESFQPRVALAGMREHGVTHASGTPTFWRFVVAEMDADRGPVPPLEQISLGGEAVPGALLERLRDRFPGANLTQIYGATEFGQNISVRDGLPGLPVSMLDKGGDVELDIRDGELWVRSKAAMLGYHGEDSLPEGAWRATGDLVEVVGDRIEFRGRKTDVINVGGVKVHPLPVEDRISRVAGVSLARAFGRPNPMVGYVVAAEVVLEPGYDQDVVVDAIRLACNDLPRAGRPRSIKVVETMTTTGNKMFRGQA</sequence>
<dbReference type="Gene3D" id="3.30.300.30">
    <property type="match status" value="1"/>
</dbReference>
<dbReference type="PANTHER" id="PTHR43767">
    <property type="entry name" value="LONG-CHAIN-FATTY-ACID--COA LIGASE"/>
    <property type="match status" value="1"/>
</dbReference>
<dbReference type="SUPFAM" id="SSF56801">
    <property type="entry name" value="Acetyl-CoA synthetase-like"/>
    <property type="match status" value="1"/>
</dbReference>
<dbReference type="InterPro" id="IPR045851">
    <property type="entry name" value="AMP-bd_C_sf"/>
</dbReference>
<dbReference type="RefSeq" id="WP_179669132.1">
    <property type="nucleotide sequence ID" value="NZ_JACCFP010000001.1"/>
</dbReference>